<accession>A0A820CXD7</accession>
<evidence type="ECO:0000313" key="1">
    <source>
        <dbReference type="EMBL" id="CAF4215202.1"/>
    </source>
</evidence>
<dbReference type="AlphaFoldDB" id="A0A820CXD7"/>
<sequence length="155" mass="18421">HSKLKMLLNEKSKFYKNQSQLSIELQLNQRLFLLSGTIDCYLNNEKIVYDSTDLFLINSPTTYELNSSTIIYTWTYEDEIYYLNLKKFKINSFINNDERNSVEPFYPLYSGDTIEFTPRRHSLSITRPIENSSNFQFIPAEIEVNNHTNMPLEYF</sequence>
<evidence type="ECO:0000313" key="2">
    <source>
        <dbReference type="Proteomes" id="UP000663844"/>
    </source>
</evidence>
<protein>
    <submittedName>
        <fullName evidence="1">Uncharacterized protein</fullName>
    </submittedName>
</protein>
<reference evidence="1" key="1">
    <citation type="submission" date="2021-02" db="EMBL/GenBank/DDBJ databases">
        <authorList>
            <person name="Nowell W R."/>
        </authorList>
    </citation>
    <scope>NUCLEOTIDE SEQUENCE</scope>
</reference>
<proteinExistence type="predicted"/>
<organism evidence="1 2">
    <name type="scientific">Adineta steineri</name>
    <dbReference type="NCBI Taxonomy" id="433720"/>
    <lineage>
        <taxon>Eukaryota</taxon>
        <taxon>Metazoa</taxon>
        <taxon>Spiralia</taxon>
        <taxon>Gnathifera</taxon>
        <taxon>Rotifera</taxon>
        <taxon>Eurotatoria</taxon>
        <taxon>Bdelloidea</taxon>
        <taxon>Adinetida</taxon>
        <taxon>Adinetidae</taxon>
        <taxon>Adineta</taxon>
    </lineage>
</organism>
<feature type="non-terminal residue" evidence="1">
    <location>
        <position position="1"/>
    </location>
</feature>
<dbReference type="EMBL" id="CAJOAZ010010103">
    <property type="protein sequence ID" value="CAF4215202.1"/>
    <property type="molecule type" value="Genomic_DNA"/>
</dbReference>
<dbReference type="Proteomes" id="UP000663844">
    <property type="component" value="Unassembled WGS sequence"/>
</dbReference>
<comment type="caution">
    <text evidence="1">The sequence shown here is derived from an EMBL/GenBank/DDBJ whole genome shotgun (WGS) entry which is preliminary data.</text>
</comment>
<name>A0A820CXD7_9BILA</name>
<gene>
    <name evidence="1" type="ORF">OXD698_LOCUS41576</name>
</gene>